<keyword evidence="3" id="KW-1185">Reference proteome</keyword>
<feature type="region of interest" description="Disordered" evidence="1">
    <location>
        <begin position="541"/>
        <end position="581"/>
    </location>
</feature>
<accession>A0A177B365</accession>
<protein>
    <submittedName>
        <fullName evidence="2">Uncharacterized protein</fullName>
    </submittedName>
</protein>
<feature type="compositionally biased region" description="Polar residues" evidence="1">
    <location>
        <begin position="541"/>
        <end position="550"/>
    </location>
</feature>
<gene>
    <name evidence="2" type="ORF">A3Q56_03546</name>
</gene>
<evidence type="ECO:0000313" key="3">
    <source>
        <dbReference type="Proteomes" id="UP000078046"/>
    </source>
</evidence>
<evidence type="ECO:0000313" key="2">
    <source>
        <dbReference type="EMBL" id="OAF68708.1"/>
    </source>
</evidence>
<feature type="region of interest" description="Disordered" evidence="1">
    <location>
        <begin position="113"/>
        <end position="179"/>
    </location>
</feature>
<organism evidence="2 3">
    <name type="scientific">Intoshia linei</name>
    <dbReference type="NCBI Taxonomy" id="1819745"/>
    <lineage>
        <taxon>Eukaryota</taxon>
        <taxon>Metazoa</taxon>
        <taxon>Spiralia</taxon>
        <taxon>Lophotrochozoa</taxon>
        <taxon>Mesozoa</taxon>
        <taxon>Orthonectida</taxon>
        <taxon>Rhopaluridae</taxon>
        <taxon>Intoshia</taxon>
    </lineage>
</organism>
<comment type="caution">
    <text evidence="2">The sequence shown here is derived from an EMBL/GenBank/DDBJ whole genome shotgun (WGS) entry which is preliminary data.</text>
</comment>
<feature type="compositionally biased region" description="Polar residues" evidence="1">
    <location>
        <begin position="134"/>
        <end position="143"/>
    </location>
</feature>
<name>A0A177B365_9BILA</name>
<proteinExistence type="predicted"/>
<reference evidence="2 3" key="1">
    <citation type="submission" date="2016-04" db="EMBL/GenBank/DDBJ databases">
        <title>The genome of Intoshia linei affirms orthonectids as highly simplified spiralians.</title>
        <authorList>
            <person name="Mikhailov K.V."/>
            <person name="Slusarev G.S."/>
            <person name="Nikitin M.A."/>
            <person name="Logacheva M.D."/>
            <person name="Penin A."/>
            <person name="Aleoshin V."/>
            <person name="Panchin Y.V."/>
        </authorList>
    </citation>
    <scope>NUCLEOTIDE SEQUENCE [LARGE SCALE GENOMIC DNA]</scope>
    <source>
        <strain evidence="2">Intl2013</strain>
        <tissue evidence="2">Whole animal</tissue>
    </source>
</reference>
<dbReference type="EMBL" id="LWCA01000400">
    <property type="protein sequence ID" value="OAF68708.1"/>
    <property type="molecule type" value="Genomic_DNA"/>
</dbReference>
<feature type="compositionally biased region" description="Basic and acidic residues" evidence="1">
    <location>
        <begin position="144"/>
        <end position="158"/>
    </location>
</feature>
<sequence>MCLSVNFEKCLKTEIMDLEIVHRRIVFNEDEMRIFNDGMMDHEDLINRMIVNNIHIPDIDENYAGNDPNQLVEIISSNSFDSEIEQSLPFRMYEELNDPFIIADQNIPVLDNTDEKPNSECTTSHNVQYDHLSKSNSENTTMRHQSDKDTHNLGHENKSNLANKNLKPGRRTTHQTHECHQDHFDTKTIHQYHENEHVAGCSSDMKLRHEYTKNKNVSWSDYRKMYPIRRNRRKSLVEGNHEKINSVHKLDQNWNDSSYYKNVSSERQNYQCSNLIERSQKKINPGHYYNKDDKLSWNDYRKNHPVHRNTKNNHTPETQVETNKKIKENNKTGKVPWSHYENVRPQTHNKYINEFESQKKIYKRDYYNKDKNLSWTNYRKIHRNTKKNGLIESRREKMNPLHQFDRNWNVSNGSKNILPGQKLESKEKINQRQYYNKDSNLSWTDYRKIHPIHRNTKNDNLVDDSRRKMTPLLQFDLNSNLSWNFYENDKSHQKSKCSHKFESEQEEMSHIHQCNHNNKISREQDNQDDITSPNCRNKCASLTNKEQSIPWTEDNDIPGNDQEIYPEPQFNENNKSSENDD</sequence>
<evidence type="ECO:0000256" key="1">
    <source>
        <dbReference type="SAM" id="MobiDB-lite"/>
    </source>
</evidence>
<dbReference type="Proteomes" id="UP000078046">
    <property type="component" value="Unassembled WGS sequence"/>
</dbReference>
<dbReference type="AlphaFoldDB" id="A0A177B365"/>